<feature type="region of interest" description="Disordered" evidence="1">
    <location>
        <begin position="287"/>
        <end position="364"/>
    </location>
</feature>
<dbReference type="Proteomes" id="UP000287033">
    <property type="component" value="Unassembled WGS sequence"/>
</dbReference>
<keyword evidence="3" id="KW-1185">Reference proteome</keyword>
<name>A0A401RSQ3_CHIPU</name>
<proteinExistence type="predicted"/>
<accession>A0A401RSQ3</accession>
<gene>
    <name evidence="2" type="ORF">chiPu_0019641</name>
</gene>
<dbReference type="AlphaFoldDB" id="A0A401RSQ3"/>
<feature type="region of interest" description="Disordered" evidence="1">
    <location>
        <begin position="202"/>
        <end position="275"/>
    </location>
</feature>
<dbReference type="OrthoDB" id="5964980at2759"/>
<feature type="region of interest" description="Disordered" evidence="1">
    <location>
        <begin position="76"/>
        <end position="100"/>
    </location>
</feature>
<protein>
    <submittedName>
        <fullName evidence="2">Uncharacterized protein</fullName>
    </submittedName>
</protein>
<comment type="caution">
    <text evidence="2">The sequence shown here is derived from an EMBL/GenBank/DDBJ whole genome shotgun (WGS) entry which is preliminary data.</text>
</comment>
<sequence length="530" mass="58670">MNQVKLLRELRFRERTMKDFEELRKLCCADNPGTFEVSAASNGIEKNTKRGVSFIAPGAKDGIMKPKKRKEVLCENSSARVEGQNRESAGGTYPDMEKRDQKSFTVKKKKVVLEKRQAMANADEGCVTKPEKVSVEEKVKRKAKCVGGVTKTNKPISTLSDIQYETIFQSVIDKSLEECIASSKKLIHKVKSLQENSEPLLVSENIVPSEPSVTKSSEDSEAPGVRKTKAKSKENKANKLSRKSKLLIDANETSEVSREGRRHKRKGQPKKIVQDYTKFIDDDEESALEFSNRPSPPFIATSRSDTTRGSGSTEPSRGDSSHDVTAGNSDPWATPATLRDNLPKEEEESFQDSPAQKFSKSLSRGTREVGQCRNTVFGCQQPEEELGDVLASKFLELQQSGFHMLHRDLMQLQETLGEGIDSFSRKLGKRLVRLSSQMSVLVELLRYVTAVLVPSPAEQISVACQTVNEEVHDTFGAVPNLTSSPPLAWPEATNSRAPTAPLLSATLRKRRSSVATRSIETPSKVDRAGI</sequence>
<evidence type="ECO:0000313" key="2">
    <source>
        <dbReference type="EMBL" id="GCC21174.1"/>
    </source>
</evidence>
<evidence type="ECO:0000256" key="1">
    <source>
        <dbReference type="SAM" id="MobiDB-lite"/>
    </source>
</evidence>
<feature type="compositionally biased region" description="Basic residues" evidence="1">
    <location>
        <begin position="260"/>
        <end position="269"/>
    </location>
</feature>
<evidence type="ECO:0000313" key="3">
    <source>
        <dbReference type="Proteomes" id="UP000287033"/>
    </source>
</evidence>
<feature type="compositionally biased region" description="Polar residues" evidence="1">
    <location>
        <begin position="351"/>
        <end position="364"/>
    </location>
</feature>
<feature type="compositionally biased region" description="Low complexity" evidence="1">
    <location>
        <begin position="301"/>
        <end position="313"/>
    </location>
</feature>
<reference evidence="2 3" key="1">
    <citation type="journal article" date="2018" name="Nat. Ecol. Evol.">
        <title>Shark genomes provide insights into elasmobranch evolution and the origin of vertebrates.</title>
        <authorList>
            <person name="Hara Y"/>
            <person name="Yamaguchi K"/>
            <person name="Onimaru K"/>
            <person name="Kadota M"/>
            <person name="Koyanagi M"/>
            <person name="Keeley SD"/>
            <person name="Tatsumi K"/>
            <person name="Tanaka K"/>
            <person name="Motone F"/>
            <person name="Kageyama Y"/>
            <person name="Nozu R"/>
            <person name="Adachi N"/>
            <person name="Nishimura O"/>
            <person name="Nakagawa R"/>
            <person name="Tanegashima C"/>
            <person name="Kiyatake I"/>
            <person name="Matsumoto R"/>
            <person name="Murakumo K"/>
            <person name="Nishida K"/>
            <person name="Terakita A"/>
            <person name="Kuratani S"/>
            <person name="Sato K"/>
            <person name="Hyodo S Kuraku.S."/>
        </authorList>
    </citation>
    <scope>NUCLEOTIDE SEQUENCE [LARGE SCALE GENOMIC DNA]</scope>
</reference>
<dbReference type="EMBL" id="BEZZ01002093">
    <property type="protein sequence ID" value="GCC21174.1"/>
    <property type="molecule type" value="Genomic_DNA"/>
</dbReference>
<organism evidence="2 3">
    <name type="scientific">Chiloscyllium punctatum</name>
    <name type="common">Brownbanded bambooshark</name>
    <name type="synonym">Hemiscyllium punctatum</name>
    <dbReference type="NCBI Taxonomy" id="137246"/>
    <lineage>
        <taxon>Eukaryota</taxon>
        <taxon>Metazoa</taxon>
        <taxon>Chordata</taxon>
        <taxon>Craniata</taxon>
        <taxon>Vertebrata</taxon>
        <taxon>Chondrichthyes</taxon>
        <taxon>Elasmobranchii</taxon>
        <taxon>Galeomorphii</taxon>
        <taxon>Galeoidea</taxon>
        <taxon>Orectolobiformes</taxon>
        <taxon>Hemiscylliidae</taxon>
        <taxon>Chiloscyllium</taxon>
    </lineage>
</organism>